<dbReference type="SUPFAM" id="SSF48403">
    <property type="entry name" value="Ankyrin repeat"/>
    <property type="match status" value="1"/>
</dbReference>
<protein>
    <submittedName>
        <fullName evidence="3">Uncharacterized protein</fullName>
    </submittedName>
</protein>
<dbReference type="EMBL" id="KV784360">
    <property type="protein sequence ID" value="OEU14511.1"/>
    <property type="molecule type" value="Genomic_DNA"/>
</dbReference>
<dbReference type="InterPro" id="IPR002110">
    <property type="entry name" value="Ankyrin_rpt"/>
</dbReference>
<feature type="repeat" description="ANK" evidence="1">
    <location>
        <begin position="121"/>
        <end position="153"/>
    </location>
</feature>
<proteinExistence type="predicted"/>
<feature type="coiled-coil region" evidence="2">
    <location>
        <begin position="163"/>
        <end position="209"/>
    </location>
</feature>
<reference evidence="3 4" key="1">
    <citation type="submission" date="2016-09" db="EMBL/GenBank/DDBJ databases">
        <title>Extensive genetic diversity and differential bi-allelic expression allows diatom success in the polar Southern Ocean.</title>
        <authorList>
            <consortium name="DOE Joint Genome Institute"/>
            <person name="Mock T."/>
            <person name="Otillar R.P."/>
            <person name="Strauss J."/>
            <person name="Dupont C."/>
            <person name="Frickenhaus S."/>
            <person name="Maumus F."/>
            <person name="Mcmullan M."/>
            <person name="Sanges R."/>
            <person name="Schmutz J."/>
            <person name="Toseland A."/>
            <person name="Valas R."/>
            <person name="Veluchamy A."/>
            <person name="Ward B.J."/>
            <person name="Allen A."/>
            <person name="Barry K."/>
            <person name="Falciatore A."/>
            <person name="Ferrante M."/>
            <person name="Fortunato A.E."/>
            <person name="Gloeckner G."/>
            <person name="Gruber A."/>
            <person name="Hipkin R."/>
            <person name="Janech M."/>
            <person name="Kroth P."/>
            <person name="Leese F."/>
            <person name="Lindquist E."/>
            <person name="Lyon B.R."/>
            <person name="Martin J."/>
            <person name="Mayer C."/>
            <person name="Parker M."/>
            <person name="Quesneville H."/>
            <person name="Raymond J."/>
            <person name="Uhlig C."/>
            <person name="Valentin K.U."/>
            <person name="Worden A.Z."/>
            <person name="Armbrust E.V."/>
            <person name="Bowler C."/>
            <person name="Green B."/>
            <person name="Moulton V."/>
            <person name="Van Oosterhout C."/>
            <person name="Grigoriev I."/>
        </authorList>
    </citation>
    <scope>NUCLEOTIDE SEQUENCE [LARGE SCALE GENOMIC DNA]</scope>
    <source>
        <strain evidence="3 4">CCMP1102</strain>
    </source>
</reference>
<evidence type="ECO:0000313" key="3">
    <source>
        <dbReference type="EMBL" id="OEU14511.1"/>
    </source>
</evidence>
<evidence type="ECO:0000256" key="2">
    <source>
        <dbReference type="SAM" id="Coils"/>
    </source>
</evidence>
<organism evidence="3 4">
    <name type="scientific">Fragilariopsis cylindrus CCMP1102</name>
    <dbReference type="NCBI Taxonomy" id="635003"/>
    <lineage>
        <taxon>Eukaryota</taxon>
        <taxon>Sar</taxon>
        <taxon>Stramenopiles</taxon>
        <taxon>Ochrophyta</taxon>
        <taxon>Bacillariophyta</taxon>
        <taxon>Bacillariophyceae</taxon>
        <taxon>Bacillariophycidae</taxon>
        <taxon>Bacillariales</taxon>
        <taxon>Bacillariaceae</taxon>
        <taxon>Fragilariopsis</taxon>
    </lineage>
</organism>
<dbReference type="Proteomes" id="UP000095751">
    <property type="component" value="Unassembled WGS sequence"/>
</dbReference>
<dbReference type="AlphaFoldDB" id="A0A1E7F8L3"/>
<gene>
    <name evidence="3" type="ORF">FRACYDRAFT_241058</name>
</gene>
<sequence length="210" mass="24175">MASKSSQEERNYMYADRGNIVDAVAELLSSEERLRDNARPSSKYSCVAELDEQEDAMSDLSLDEKKLLLELIRLFDIEIIYNRDRSKNKVQIETQKQQDVKRAREIIEELQLNVNFKALPYGHTFLSTAVENYSVDMAKMLLEKGADVNNEDTMDGATAIDKILEYEDEGQKLSDDMKEMKNLLLSKGAKTYKERKDQIIQMAMEARAEE</sequence>
<dbReference type="InterPro" id="IPR036770">
    <property type="entry name" value="Ankyrin_rpt-contain_sf"/>
</dbReference>
<evidence type="ECO:0000313" key="4">
    <source>
        <dbReference type="Proteomes" id="UP000095751"/>
    </source>
</evidence>
<keyword evidence="2" id="KW-0175">Coiled coil</keyword>
<dbReference type="PROSITE" id="PS50088">
    <property type="entry name" value="ANK_REPEAT"/>
    <property type="match status" value="1"/>
</dbReference>
<dbReference type="InParanoid" id="A0A1E7F8L3"/>
<dbReference type="PROSITE" id="PS50297">
    <property type="entry name" value="ANK_REP_REGION"/>
    <property type="match status" value="1"/>
</dbReference>
<accession>A0A1E7F8L3</accession>
<dbReference type="Pfam" id="PF00023">
    <property type="entry name" value="Ank"/>
    <property type="match status" value="1"/>
</dbReference>
<name>A0A1E7F8L3_9STRA</name>
<keyword evidence="1" id="KW-0040">ANK repeat</keyword>
<dbReference type="OrthoDB" id="194358at2759"/>
<dbReference type="Gene3D" id="1.25.40.20">
    <property type="entry name" value="Ankyrin repeat-containing domain"/>
    <property type="match status" value="1"/>
</dbReference>
<keyword evidence="4" id="KW-1185">Reference proteome</keyword>
<dbReference type="SMART" id="SM00248">
    <property type="entry name" value="ANK"/>
    <property type="match status" value="1"/>
</dbReference>
<dbReference type="KEGG" id="fcy:FRACYDRAFT_241058"/>
<evidence type="ECO:0000256" key="1">
    <source>
        <dbReference type="PROSITE-ProRule" id="PRU00023"/>
    </source>
</evidence>